<keyword evidence="5" id="KW-1185">Reference proteome</keyword>
<protein>
    <submittedName>
        <fullName evidence="4">ABC transporter substrate-binding protein</fullName>
    </submittedName>
</protein>
<feature type="signal peptide" evidence="2">
    <location>
        <begin position="1"/>
        <end position="22"/>
    </location>
</feature>
<feature type="domain" description="Solute-binding protein family 5" evidence="3">
    <location>
        <begin position="101"/>
        <end position="465"/>
    </location>
</feature>
<gene>
    <name evidence="4" type="ORF">QRT05_03445</name>
</gene>
<dbReference type="Gene3D" id="3.10.105.10">
    <property type="entry name" value="Dipeptide-binding Protein, Domain 3"/>
    <property type="match status" value="1"/>
</dbReference>
<dbReference type="RefSeq" id="WP_289445287.1">
    <property type="nucleotide sequence ID" value="NZ_JAUCGR010000001.1"/>
</dbReference>
<dbReference type="InterPro" id="IPR039424">
    <property type="entry name" value="SBP_5"/>
</dbReference>
<dbReference type="SUPFAM" id="SSF53850">
    <property type="entry name" value="Periplasmic binding protein-like II"/>
    <property type="match status" value="1"/>
</dbReference>
<organism evidence="4 5">
    <name type="scientific">Cellulomonas edaphi</name>
    <dbReference type="NCBI Taxonomy" id="3053468"/>
    <lineage>
        <taxon>Bacteria</taxon>
        <taxon>Bacillati</taxon>
        <taxon>Actinomycetota</taxon>
        <taxon>Actinomycetes</taxon>
        <taxon>Micrococcales</taxon>
        <taxon>Cellulomonadaceae</taxon>
        <taxon>Cellulomonas</taxon>
    </lineage>
</organism>
<accession>A0ABT7S453</accession>
<evidence type="ECO:0000256" key="2">
    <source>
        <dbReference type="SAM" id="SignalP"/>
    </source>
</evidence>
<evidence type="ECO:0000313" key="5">
    <source>
        <dbReference type="Proteomes" id="UP001321453"/>
    </source>
</evidence>
<feature type="compositionally biased region" description="Polar residues" evidence="1">
    <location>
        <begin position="38"/>
        <end position="47"/>
    </location>
</feature>
<evidence type="ECO:0000259" key="3">
    <source>
        <dbReference type="Pfam" id="PF00496"/>
    </source>
</evidence>
<evidence type="ECO:0000313" key="4">
    <source>
        <dbReference type="EMBL" id="MDM7830376.1"/>
    </source>
</evidence>
<dbReference type="InterPro" id="IPR030678">
    <property type="entry name" value="Peptide/Ni-bd"/>
</dbReference>
<dbReference type="Gene3D" id="3.40.190.10">
    <property type="entry name" value="Periplasmic binding protein-like II"/>
    <property type="match status" value="1"/>
</dbReference>
<dbReference type="InterPro" id="IPR000914">
    <property type="entry name" value="SBP_5_dom"/>
</dbReference>
<proteinExistence type="predicted"/>
<dbReference type="EMBL" id="JAUCGR010000001">
    <property type="protein sequence ID" value="MDM7830376.1"/>
    <property type="molecule type" value="Genomic_DNA"/>
</dbReference>
<comment type="caution">
    <text evidence="4">The sequence shown here is derived from an EMBL/GenBank/DDBJ whole genome shotgun (WGS) entry which is preliminary data.</text>
</comment>
<dbReference type="Proteomes" id="UP001321453">
    <property type="component" value="Unassembled WGS sequence"/>
</dbReference>
<evidence type="ECO:0000256" key="1">
    <source>
        <dbReference type="SAM" id="MobiDB-lite"/>
    </source>
</evidence>
<feature type="region of interest" description="Disordered" evidence="1">
    <location>
        <begin position="25"/>
        <end position="52"/>
    </location>
</feature>
<dbReference type="Gene3D" id="3.90.76.10">
    <property type="entry name" value="Dipeptide-binding Protein, Domain 1"/>
    <property type="match status" value="1"/>
</dbReference>
<dbReference type="PANTHER" id="PTHR30290">
    <property type="entry name" value="PERIPLASMIC BINDING COMPONENT OF ABC TRANSPORTER"/>
    <property type="match status" value="1"/>
</dbReference>
<reference evidence="4 5" key="1">
    <citation type="submission" date="2023-06" db="EMBL/GenBank/DDBJ databases">
        <title>Cellulomonas sp. MW9 Whole genome sequence.</title>
        <authorList>
            <person name="Park S."/>
        </authorList>
    </citation>
    <scope>NUCLEOTIDE SEQUENCE [LARGE SCALE GENOMIC DNA]</scope>
    <source>
        <strain evidence="4 5">MW9</strain>
    </source>
</reference>
<dbReference type="PIRSF" id="PIRSF002741">
    <property type="entry name" value="MppA"/>
    <property type="match status" value="1"/>
</dbReference>
<keyword evidence="2" id="KW-0732">Signal</keyword>
<dbReference type="CDD" id="cd08509">
    <property type="entry name" value="PBP2_TmCBP_oligosaccharides_like"/>
    <property type="match status" value="1"/>
</dbReference>
<dbReference type="Pfam" id="PF00496">
    <property type="entry name" value="SBP_bac_5"/>
    <property type="match status" value="1"/>
</dbReference>
<sequence length="571" mass="61944">MRKHKLAGIVAGVATIALLATACTSDNKSNDDPKDPASTASNGSGTPKASDKILTIGMPNAQQKPNQNPLAPGSASLSLGYAFAVYESLMQVNELKPTDPPTPWLAQSVEWNADSTEAVITARDGVKWSDGTPFTAEDIAYSIQLRKDHKELNTDFPDQYKDIAVEGNKVTVSFTTGQYVNQAKLLKLLIVPKHLWEGQDPVTWTDPEMIGTGPFKLKQFTPQSVSLEPNADYWGTKPLVGGLRYDTFNDNNGLTTALTTGEAQWGWVFIPDFENTFIAKDPDHYHQVAGGGFGVDVLYLNNETKPFNDVAFRKALNMVVDRTDISATAGYGVWPEIKSVTGLPPGTGDPFISPEYQGKELSVDVDGAKQVLTTAGYTWDSKGALLDPDGEKVSFTLTNPTGWTDYLDALAIIKEGAVKLGASADVKGAVQDTWFNDIIPLGNFQASLHWTDGGSTPWNMYSNIMDGASYVPLKKPATWNFGRYKNDDVTKALADFKSGSSEEQRTDALAVVQKHFVDDVPGLVIWSRPAVAQYSTVNYTGFPTDEDPYANPQPTGPQAALILSKLVPTED</sequence>
<name>A0ABT7S453_9CELL</name>
<dbReference type="PROSITE" id="PS51257">
    <property type="entry name" value="PROKAR_LIPOPROTEIN"/>
    <property type="match status" value="1"/>
</dbReference>
<feature type="chain" id="PRO_5047138396" evidence="2">
    <location>
        <begin position="23"/>
        <end position="571"/>
    </location>
</feature>